<evidence type="ECO:0008006" key="3">
    <source>
        <dbReference type="Google" id="ProtNLM"/>
    </source>
</evidence>
<reference evidence="2" key="1">
    <citation type="submission" date="2016-08" db="EMBL/GenBank/DDBJ databases">
        <title>Complete Genome Seqeunce of Paenibacillus sp. BIHB 4019 from tea rhizoplane.</title>
        <authorList>
            <person name="Thakur R."/>
            <person name="Swarnkar M.K."/>
            <person name="Gulati A."/>
        </authorList>
    </citation>
    <scope>NUCLEOTIDE SEQUENCE [LARGE SCALE GENOMIC DNA]</scope>
    <source>
        <strain evidence="2">BIHB4019</strain>
    </source>
</reference>
<gene>
    <name evidence="2" type="ORF">BBD42_05725</name>
</gene>
<dbReference type="Pfam" id="PF12978">
    <property type="entry name" value="DUF3862"/>
    <property type="match status" value="1"/>
</dbReference>
<evidence type="ECO:0000313" key="2">
    <source>
        <dbReference type="EMBL" id="ANY70593.1"/>
    </source>
</evidence>
<protein>
    <recommendedName>
        <fullName evidence="3">DUF3862 domain-containing protein</fullName>
    </recommendedName>
</protein>
<organism evidence="2">
    <name type="scientific">Paenibacillus sp. BIHB 4019</name>
    <dbReference type="NCBI Taxonomy" id="1870819"/>
    <lineage>
        <taxon>Bacteria</taxon>
        <taxon>Bacillati</taxon>
        <taxon>Bacillota</taxon>
        <taxon>Bacilli</taxon>
        <taxon>Bacillales</taxon>
        <taxon>Paenibacillaceae</taxon>
        <taxon>Paenibacillus</taxon>
    </lineage>
</organism>
<dbReference type="AlphaFoldDB" id="A0A1B2DS95"/>
<accession>A0A1B2DS95</accession>
<proteinExistence type="predicted"/>
<sequence length="70" mass="7395">MRITFAQYQKIEIGMTYKEVTEIVGGNGQALSETADMVVYSYSGAGDTGANAVLSFNNGKLLSKAQAGLD</sequence>
<dbReference type="InterPro" id="IPR024221">
    <property type="entry name" value="BLIP_dom_sf"/>
</dbReference>
<dbReference type="InterPro" id="IPR024418">
    <property type="entry name" value="DUF3862"/>
</dbReference>
<name>A0A1B2DS95_9BACL</name>
<dbReference type="Gene3D" id="3.30.1450.10">
    <property type="match status" value="1"/>
</dbReference>
<evidence type="ECO:0000256" key="1">
    <source>
        <dbReference type="ARBA" id="ARBA00022729"/>
    </source>
</evidence>
<keyword evidence="1" id="KW-0732">Signal</keyword>
<dbReference type="InterPro" id="IPR037873">
    <property type="entry name" value="BamE-like"/>
</dbReference>
<dbReference type="SUPFAM" id="SSF55648">
    <property type="entry name" value="beta-lactamase-inhibitor protein, BLIP"/>
    <property type="match status" value="1"/>
</dbReference>
<dbReference type="EMBL" id="CP016808">
    <property type="protein sequence ID" value="ANY70593.1"/>
    <property type="molecule type" value="Genomic_DNA"/>
</dbReference>